<feature type="domain" description="C2H2-type" evidence="1">
    <location>
        <begin position="167"/>
        <end position="188"/>
    </location>
</feature>
<sequence length="198" mass="22198">MDPHRQQALLPQDVGDELAEALRPIYAACFPAAQASAWNVLKSLPGGPAQAPHRDFPVNMGDAFDFWDYTQLPGSMMLAVQDDTILHGYGGWNRIAADLKEHVLIRLNRGDVIMFRGEFIHAGAGYDTTNIRIHCFLEPPAFQHAPNTTTIVALLDPDQVRASPTVCPVCRNQYATRQGMLRHLRSWHRVYQNRRNGA</sequence>
<name>A0ABD3FH30_9STRA</name>
<evidence type="ECO:0000313" key="2">
    <source>
        <dbReference type="EMBL" id="KAL3665165.1"/>
    </source>
</evidence>
<evidence type="ECO:0000259" key="1">
    <source>
        <dbReference type="PROSITE" id="PS00028"/>
    </source>
</evidence>
<protein>
    <recommendedName>
        <fullName evidence="1">C2H2-type domain-containing protein</fullName>
    </recommendedName>
</protein>
<dbReference type="Proteomes" id="UP001632037">
    <property type="component" value="Unassembled WGS sequence"/>
</dbReference>
<organism evidence="2 3">
    <name type="scientific">Phytophthora oleae</name>
    <dbReference type="NCBI Taxonomy" id="2107226"/>
    <lineage>
        <taxon>Eukaryota</taxon>
        <taxon>Sar</taxon>
        <taxon>Stramenopiles</taxon>
        <taxon>Oomycota</taxon>
        <taxon>Peronosporomycetes</taxon>
        <taxon>Peronosporales</taxon>
        <taxon>Peronosporaceae</taxon>
        <taxon>Phytophthora</taxon>
    </lineage>
</organism>
<dbReference type="AlphaFoldDB" id="A0ABD3FH30"/>
<accession>A0ABD3FH30</accession>
<keyword evidence="3" id="KW-1185">Reference proteome</keyword>
<dbReference type="SUPFAM" id="SSF51197">
    <property type="entry name" value="Clavaminate synthase-like"/>
    <property type="match status" value="1"/>
</dbReference>
<dbReference type="PROSITE" id="PS00028">
    <property type="entry name" value="ZINC_FINGER_C2H2_1"/>
    <property type="match status" value="1"/>
</dbReference>
<dbReference type="EMBL" id="JBIMZQ010000021">
    <property type="protein sequence ID" value="KAL3665165.1"/>
    <property type="molecule type" value="Genomic_DNA"/>
</dbReference>
<comment type="caution">
    <text evidence="2">The sequence shown here is derived from an EMBL/GenBank/DDBJ whole genome shotgun (WGS) entry which is preliminary data.</text>
</comment>
<dbReference type="InterPro" id="IPR013087">
    <property type="entry name" value="Znf_C2H2_type"/>
</dbReference>
<proteinExistence type="predicted"/>
<evidence type="ECO:0000313" key="3">
    <source>
        <dbReference type="Proteomes" id="UP001632037"/>
    </source>
</evidence>
<reference evidence="2 3" key="1">
    <citation type="submission" date="2024-09" db="EMBL/GenBank/DDBJ databases">
        <title>Genome sequencing and assembly of Phytophthora oleae, isolate VK10A, causative agent of rot of olive drupes.</title>
        <authorList>
            <person name="Conti Taguali S."/>
            <person name="Riolo M."/>
            <person name="La Spada F."/>
            <person name="Cacciola S.O."/>
            <person name="Dionisio G."/>
        </authorList>
    </citation>
    <scope>NUCLEOTIDE SEQUENCE [LARGE SCALE GENOMIC DNA]</scope>
    <source>
        <strain evidence="2 3">VK10A</strain>
    </source>
</reference>
<gene>
    <name evidence="2" type="ORF">V7S43_009794</name>
</gene>